<evidence type="ECO:0000259" key="12">
    <source>
        <dbReference type="Pfam" id="PF03908"/>
    </source>
</evidence>
<keyword evidence="4" id="KW-0256">Endoplasmic reticulum</keyword>
<keyword evidence="5" id="KW-0931">ER-Golgi transport</keyword>
<evidence type="ECO:0000313" key="14">
    <source>
        <dbReference type="Proteomes" id="UP000320762"/>
    </source>
</evidence>
<dbReference type="InterPro" id="IPR056173">
    <property type="entry name" value="Sec20_C"/>
</dbReference>
<evidence type="ECO:0000256" key="11">
    <source>
        <dbReference type="SAM" id="Phobius"/>
    </source>
</evidence>
<comment type="caution">
    <text evidence="13">The sequence shown here is derived from an EMBL/GenBank/DDBJ whole genome shotgun (WGS) entry which is preliminary data.</text>
</comment>
<dbReference type="GO" id="GO:0005484">
    <property type="term" value="F:SNAP receptor activity"/>
    <property type="evidence" value="ECO:0007669"/>
    <property type="project" value="InterPro"/>
</dbReference>
<dbReference type="GO" id="GO:0005789">
    <property type="term" value="C:endoplasmic reticulum membrane"/>
    <property type="evidence" value="ECO:0007669"/>
    <property type="project" value="UniProtKB-SubCell"/>
</dbReference>
<dbReference type="PANTHER" id="PTHR12825:SF0">
    <property type="entry name" value="VESICLE TRANSPORT PROTEIN SEC20"/>
    <property type="match status" value="1"/>
</dbReference>
<keyword evidence="2" id="KW-0813">Transport</keyword>
<comment type="subcellular location">
    <subcellularLocation>
        <location evidence="1">Endoplasmic reticulum membrane</location>
        <topology evidence="1">Single-pass type IV membrane protein</topology>
    </subcellularLocation>
</comment>
<keyword evidence="14" id="KW-1185">Reference proteome</keyword>
<feature type="domain" description="Sec20 C-terminal" evidence="12">
    <location>
        <begin position="144"/>
        <end position="233"/>
    </location>
</feature>
<feature type="coiled-coil region" evidence="10">
    <location>
        <begin position="74"/>
        <end position="101"/>
    </location>
</feature>
<organism evidence="13 14">
    <name type="scientific">Schizophyllum amplum</name>
    <dbReference type="NCBI Taxonomy" id="97359"/>
    <lineage>
        <taxon>Eukaryota</taxon>
        <taxon>Fungi</taxon>
        <taxon>Dikarya</taxon>
        <taxon>Basidiomycota</taxon>
        <taxon>Agaricomycotina</taxon>
        <taxon>Agaricomycetes</taxon>
        <taxon>Agaricomycetidae</taxon>
        <taxon>Agaricales</taxon>
        <taxon>Schizophyllaceae</taxon>
        <taxon>Schizophyllum</taxon>
    </lineage>
</organism>
<keyword evidence="7 10" id="KW-0175">Coiled coil</keyword>
<dbReference type="Proteomes" id="UP000320762">
    <property type="component" value="Unassembled WGS sequence"/>
</dbReference>
<dbReference type="STRING" id="97359.A0A550CFG7"/>
<evidence type="ECO:0000256" key="1">
    <source>
        <dbReference type="ARBA" id="ARBA00004163"/>
    </source>
</evidence>
<dbReference type="GO" id="GO:0031201">
    <property type="term" value="C:SNARE complex"/>
    <property type="evidence" value="ECO:0007669"/>
    <property type="project" value="TreeGrafter"/>
</dbReference>
<gene>
    <name evidence="13" type="ORF">BD626DRAFT_402260</name>
</gene>
<evidence type="ECO:0000256" key="6">
    <source>
        <dbReference type="ARBA" id="ARBA00022989"/>
    </source>
</evidence>
<name>A0A550CFG7_9AGAR</name>
<dbReference type="AlphaFoldDB" id="A0A550CFG7"/>
<dbReference type="InterPro" id="IPR005606">
    <property type="entry name" value="Sec20"/>
</dbReference>
<accession>A0A550CFG7</accession>
<evidence type="ECO:0000256" key="10">
    <source>
        <dbReference type="SAM" id="Coils"/>
    </source>
</evidence>
<keyword evidence="6 11" id="KW-1133">Transmembrane helix</keyword>
<comment type="similarity">
    <text evidence="9">Belongs to the SEC20 family.</text>
</comment>
<dbReference type="PANTHER" id="PTHR12825">
    <property type="entry name" value="BNIP1-RELATED"/>
    <property type="match status" value="1"/>
</dbReference>
<dbReference type="EMBL" id="VDMD01000009">
    <property type="protein sequence ID" value="TRM63548.1"/>
    <property type="molecule type" value="Genomic_DNA"/>
</dbReference>
<keyword evidence="3 11" id="KW-0812">Transmembrane</keyword>
<evidence type="ECO:0000256" key="9">
    <source>
        <dbReference type="ARBA" id="ARBA00037934"/>
    </source>
</evidence>
<evidence type="ECO:0000256" key="7">
    <source>
        <dbReference type="ARBA" id="ARBA00023054"/>
    </source>
</evidence>
<proteinExistence type="inferred from homology"/>
<evidence type="ECO:0000313" key="13">
    <source>
        <dbReference type="EMBL" id="TRM63548.1"/>
    </source>
</evidence>
<evidence type="ECO:0000256" key="5">
    <source>
        <dbReference type="ARBA" id="ARBA00022892"/>
    </source>
</evidence>
<evidence type="ECO:0000256" key="8">
    <source>
        <dbReference type="ARBA" id="ARBA00023136"/>
    </source>
</evidence>
<evidence type="ECO:0000256" key="4">
    <source>
        <dbReference type="ARBA" id="ARBA00022824"/>
    </source>
</evidence>
<evidence type="ECO:0000256" key="3">
    <source>
        <dbReference type="ARBA" id="ARBA00022692"/>
    </source>
</evidence>
<sequence length="324" mass="35294">MAPISIGIDEETAALLERARRRQVDLTKSQIPRLRQCTGPLAAQQALAADVRDDLDTFARLVEFLHLAAEDTRAPELRREVDELDRSLNKLRQEARAALLESARAVKAQTRANRDELFRSSAVAQEKAAGANEKITQDVLMRANNDVTDALRRTVGAMQAELERSVLSTQMLESSTASLRATSSTHDTLTNIMGTSKQLLAALERTDWLDRVLILAAMLFFCVVVLLVVKERVLDRGVRIAFWWTRFIPNFSGDAELLDHLEKGVAQGTASLSSVADTLTNSLSEAATALADSVTSSIPSTALVTSSLSATAISRATEAVHAEL</sequence>
<dbReference type="OrthoDB" id="46868at2759"/>
<evidence type="ECO:0000256" key="2">
    <source>
        <dbReference type="ARBA" id="ARBA00022448"/>
    </source>
</evidence>
<dbReference type="GO" id="GO:0006890">
    <property type="term" value="P:retrograde vesicle-mediated transport, Golgi to endoplasmic reticulum"/>
    <property type="evidence" value="ECO:0007669"/>
    <property type="project" value="InterPro"/>
</dbReference>
<reference evidence="13 14" key="1">
    <citation type="journal article" date="2019" name="New Phytol.">
        <title>Comparative genomics reveals unique wood-decay strategies and fruiting body development in the Schizophyllaceae.</title>
        <authorList>
            <person name="Almasi E."/>
            <person name="Sahu N."/>
            <person name="Krizsan K."/>
            <person name="Balint B."/>
            <person name="Kovacs G.M."/>
            <person name="Kiss B."/>
            <person name="Cseklye J."/>
            <person name="Drula E."/>
            <person name="Henrissat B."/>
            <person name="Nagy I."/>
            <person name="Chovatia M."/>
            <person name="Adam C."/>
            <person name="LaButti K."/>
            <person name="Lipzen A."/>
            <person name="Riley R."/>
            <person name="Grigoriev I.V."/>
            <person name="Nagy L.G."/>
        </authorList>
    </citation>
    <scope>NUCLEOTIDE SEQUENCE [LARGE SCALE GENOMIC DNA]</scope>
    <source>
        <strain evidence="13 14">NL-1724</strain>
    </source>
</reference>
<keyword evidence="8 11" id="KW-0472">Membrane</keyword>
<protein>
    <recommendedName>
        <fullName evidence="12">Sec20 C-terminal domain-containing protein</fullName>
    </recommendedName>
</protein>
<dbReference type="Pfam" id="PF03908">
    <property type="entry name" value="Sec20"/>
    <property type="match status" value="1"/>
</dbReference>
<feature type="transmembrane region" description="Helical" evidence="11">
    <location>
        <begin position="208"/>
        <end position="229"/>
    </location>
</feature>